<evidence type="ECO:0000256" key="3">
    <source>
        <dbReference type="ARBA" id="ARBA00022679"/>
    </source>
</evidence>
<dbReference type="EMBL" id="BKCP01008515">
    <property type="protein sequence ID" value="GER49242.1"/>
    <property type="molecule type" value="Genomic_DNA"/>
</dbReference>
<dbReference type="SMART" id="SM00184">
    <property type="entry name" value="RING"/>
    <property type="match status" value="1"/>
</dbReference>
<dbReference type="Gene3D" id="3.30.40.10">
    <property type="entry name" value="Zinc/RING finger domain, C3HC4 (zinc finger)"/>
    <property type="match status" value="1"/>
</dbReference>
<evidence type="ECO:0000256" key="5">
    <source>
        <dbReference type="ARBA" id="ARBA00022771"/>
    </source>
</evidence>
<keyword evidence="4" id="KW-0479">Metal-binding</keyword>
<dbReference type="InterPro" id="IPR013083">
    <property type="entry name" value="Znf_RING/FYVE/PHD"/>
</dbReference>
<proteinExistence type="predicted"/>
<feature type="domain" description="RING-type" evidence="10">
    <location>
        <begin position="326"/>
        <end position="367"/>
    </location>
</feature>
<dbReference type="Proteomes" id="UP000325081">
    <property type="component" value="Unassembled WGS sequence"/>
</dbReference>
<dbReference type="Pfam" id="PF13639">
    <property type="entry name" value="zf-RING_2"/>
    <property type="match status" value="1"/>
</dbReference>
<feature type="region of interest" description="Disordered" evidence="9">
    <location>
        <begin position="205"/>
        <end position="229"/>
    </location>
</feature>
<accession>A0A5A7QWD6</accession>
<comment type="catalytic activity">
    <reaction evidence="1">
        <text>S-ubiquitinyl-[E2 ubiquitin-conjugating enzyme]-L-cysteine + [acceptor protein]-L-lysine = [E2 ubiquitin-conjugating enzyme]-L-cysteine + N(6)-ubiquitinyl-[acceptor protein]-L-lysine.</text>
        <dbReference type="EC" id="2.3.2.27"/>
    </reaction>
</comment>
<keyword evidence="5 8" id="KW-0863">Zinc-finger</keyword>
<dbReference type="GO" id="GO:0061630">
    <property type="term" value="F:ubiquitin protein ligase activity"/>
    <property type="evidence" value="ECO:0007669"/>
    <property type="project" value="UniProtKB-EC"/>
</dbReference>
<gene>
    <name evidence="11" type="ORF">STAS_26467</name>
</gene>
<evidence type="ECO:0000259" key="10">
    <source>
        <dbReference type="PROSITE" id="PS50089"/>
    </source>
</evidence>
<evidence type="ECO:0000256" key="9">
    <source>
        <dbReference type="SAM" id="MobiDB-lite"/>
    </source>
</evidence>
<dbReference type="PROSITE" id="PS50089">
    <property type="entry name" value="ZF_RING_2"/>
    <property type="match status" value="1"/>
</dbReference>
<evidence type="ECO:0000256" key="8">
    <source>
        <dbReference type="PROSITE-ProRule" id="PRU00175"/>
    </source>
</evidence>
<dbReference type="GO" id="GO:0016567">
    <property type="term" value="P:protein ubiquitination"/>
    <property type="evidence" value="ECO:0007669"/>
    <property type="project" value="TreeGrafter"/>
</dbReference>
<organism evidence="11 12">
    <name type="scientific">Striga asiatica</name>
    <name type="common">Asiatic witchweed</name>
    <name type="synonym">Buchnera asiatica</name>
    <dbReference type="NCBI Taxonomy" id="4170"/>
    <lineage>
        <taxon>Eukaryota</taxon>
        <taxon>Viridiplantae</taxon>
        <taxon>Streptophyta</taxon>
        <taxon>Embryophyta</taxon>
        <taxon>Tracheophyta</taxon>
        <taxon>Spermatophyta</taxon>
        <taxon>Magnoliopsida</taxon>
        <taxon>eudicotyledons</taxon>
        <taxon>Gunneridae</taxon>
        <taxon>Pentapetalae</taxon>
        <taxon>asterids</taxon>
        <taxon>lamiids</taxon>
        <taxon>Lamiales</taxon>
        <taxon>Orobanchaceae</taxon>
        <taxon>Buchnereae</taxon>
        <taxon>Striga</taxon>
    </lineage>
</organism>
<dbReference type="GO" id="GO:0008270">
    <property type="term" value="F:zinc ion binding"/>
    <property type="evidence" value="ECO:0007669"/>
    <property type="project" value="UniProtKB-KW"/>
</dbReference>
<name>A0A5A7QWD6_STRAF</name>
<evidence type="ECO:0000256" key="1">
    <source>
        <dbReference type="ARBA" id="ARBA00000900"/>
    </source>
</evidence>
<feature type="region of interest" description="Disordered" evidence="9">
    <location>
        <begin position="377"/>
        <end position="399"/>
    </location>
</feature>
<keyword evidence="12" id="KW-1185">Reference proteome</keyword>
<dbReference type="SUPFAM" id="SSF57850">
    <property type="entry name" value="RING/U-box"/>
    <property type="match status" value="1"/>
</dbReference>
<dbReference type="FunFam" id="3.30.40.10:FF:000022">
    <property type="entry name" value="E3 ubiquitin-protein ligase RING1-like"/>
    <property type="match status" value="1"/>
</dbReference>
<evidence type="ECO:0000313" key="11">
    <source>
        <dbReference type="EMBL" id="GER49242.1"/>
    </source>
</evidence>
<evidence type="ECO:0000256" key="2">
    <source>
        <dbReference type="ARBA" id="ARBA00012483"/>
    </source>
</evidence>
<dbReference type="OrthoDB" id="891187at2759"/>
<dbReference type="EC" id="2.3.2.27" evidence="2"/>
<reference evidence="12" key="1">
    <citation type="journal article" date="2019" name="Curr. Biol.">
        <title>Genome Sequence of Striga asiatica Provides Insight into the Evolution of Plant Parasitism.</title>
        <authorList>
            <person name="Yoshida S."/>
            <person name="Kim S."/>
            <person name="Wafula E.K."/>
            <person name="Tanskanen J."/>
            <person name="Kim Y.M."/>
            <person name="Honaas L."/>
            <person name="Yang Z."/>
            <person name="Spallek T."/>
            <person name="Conn C.E."/>
            <person name="Ichihashi Y."/>
            <person name="Cheong K."/>
            <person name="Cui S."/>
            <person name="Der J.P."/>
            <person name="Gundlach H."/>
            <person name="Jiao Y."/>
            <person name="Hori C."/>
            <person name="Ishida J.K."/>
            <person name="Kasahara H."/>
            <person name="Kiba T."/>
            <person name="Kim M.S."/>
            <person name="Koo N."/>
            <person name="Laohavisit A."/>
            <person name="Lee Y.H."/>
            <person name="Lumba S."/>
            <person name="McCourt P."/>
            <person name="Mortimer J.C."/>
            <person name="Mutuku J.M."/>
            <person name="Nomura T."/>
            <person name="Sasaki-Sekimoto Y."/>
            <person name="Seto Y."/>
            <person name="Wang Y."/>
            <person name="Wakatake T."/>
            <person name="Sakakibara H."/>
            <person name="Demura T."/>
            <person name="Yamaguchi S."/>
            <person name="Yoneyama K."/>
            <person name="Manabe R.I."/>
            <person name="Nelson D.C."/>
            <person name="Schulman A.H."/>
            <person name="Timko M.P."/>
            <person name="dePamphilis C.W."/>
            <person name="Choi D."/>
            <person name="Shirasu K."/>
        </authorList>
    </citation>
    <scope>NUCLEOTIDE SEQUENCE [LARGE SCALE GENOMIC DNA]</scope>
    <source>
        <strain evidence="12">cv. UVA1</strain>
    </source>
</reference>
<keyword evidence="7" id="KW-0862">Zinc</keyword>
<evidence type="ECO:0000256" key="7">
    <source>
        <dbReference type="ARBA" id="ARBA00022833"/>
    </source>
</evidence>
<dbReference type="InterPro" id="IPR001841">
    <property type="entry name" value="Znf_RING"/>
</dbReference>
<comment type="caution">
    <text evidence="11">The sequence shown here is derived from an EMBL/GenBank/DDBJ whole genome shotgun (WGS) entry which is preliminary data.</text>
</comment>
<feature type="compositionally biased region" description="Basic and acidic residues" evidence="9">
    <location>
        <begin position="377"/>
        <end position="389"/>
    </location>
</feature>
<dbReference type="PANTHER" id="PTHR15710:SF108">
    <property type="entry name" value="OS03G0286100 PROTEIN"/>
    <property type="match status" value="1"/>
</dbReference>
<sequence length="406" mass="45615">MAEVTNLHRQHRQPPSRRLVPPPPGTPAPHEDGPPQEEEESYDQTSDLLFTYDPYNHMFDPPHNPPNSSYLDGYSSLLDITLDRSFRPTYREYEDPDCFSSGSEEDDDETNCIPEMFQLGPLSEDLRLDIYTGRAQAVTDSESDSEVNLGLVNNGDDDEYDAFGVFNDNYRAGDNEREESEWEEVSERDNLNLVINGIEEISVSSDISTSDREYSSLVDDDDDDDDEGAEARRNLEWEVLLAMNNLEGSLESDAVTNIRNEVLSRVNLPEDYIFTMEYDAVFGQLAENESSLKGSPPAAKSVVENLPSAVLTKEEIEKNNDNGKVCAVCKDEFVAGDKGTKLPCCHLYHGDCIVPWLGIRNTCPVCRYELPTDDADYERKRSERERGGDGDSAGLADDFEVMFSSF</sequence>
<evidence type="ECO:0000256" key="4">
    <source>
        <dbReference type="ARBA" id="ARBA00022723"/>
    </source>
</evidence>
<dbReference type="PANTHER" id="PTHR15710">
    <property type="entry name" value="E3 UBIQUITIN-PROTEIN LIGASE PRAJA"/>
    <property type="match status" value="1"/>
</dbReference>
<evidence type="ECO:0000256" key="6">
    <source>
        <dbReference type="ARBA" id="ARBA00022786"/>
    </source>
</evidence>
<protein>
    <recommendedName>
        <fullName evidence="2">RING-type E3 ubiquitin transferase</fullName>
        <ecNumber evidence="2">2.3.2.27</ecNumber>
    </recommendedName>
</protein>
<dbReference type="AlphaFoldDB" id="A0A5A7QWD6"/>
<keyword evidence="6" id="KW-0833">Ubl conjugation pathway</keyword>
<feature type="region of interest" description="Disordered" evidence="9">
    <location>
        <begin position="1"/>
        <end position="71"/>
    </location>
</feature>
<keyword evidence="3" id="KW-0808">Transferase</keyword>
<dbReference type="GO" id="GO:0005737">
    <property type="term" value="C:cytoplasm"/>
    <property type="evidence" value="ECO:0007669"/>
    <property type="project" value="TreeGrafter"/>
</dbReference>
<evidence type="ECO:0000313" key="12">
    <source>
        <dbReference type="Proteomes" id="UP000325081"/>
    </source>
</evidence>
<feature type="compositionally biased region" description="Acidic residues" evidence="9">
    <location>
        <begin position="218"/>
        <end position="228"/>
    </location>
</feature>